<accession>A0A6C0KDZ7</accession>
<evidence type="ECO:0000313" key="2">
    <source>
        <dbReference type="EMBL" id="QHU15401.1"/>
    </source>
</evidence>
<dbReference type="EMBL" id="MN740856">
    <property type="protein sequence ID" value="QHU15401.1"/>
    <property type="molecule type" value="Genomic_DNA"/>
</dbReference>
<keyword evidence="1" id="KW-0812">Transmembrane</keyword>
<dbReference type="AlphaFoldDB" id="A0A6C0KDZ7"/>
<keyword evidence="1" id="KW-1133">Transmembrane helix</keyword>
<feature type="transmembrane region" description="Helical" evidence="1">
    <location>
        <begin position="32"/>
        <end position="54"/>
    </location>
</feature>
<keyword evidence="1" id="KW-0472">Membrane</keyword>
<name>A0A6C0KDZ7_9ZZZZ</name>
<proteinExistence type="predicted"/>
<sequence>MTRRRGTDHTWPHTPPSWQRASDEFEFADVAAIARFVAMAWRILLAAVFFVAYANELLLLSRVSGEAPTAAAAPHTWHTSPATKGDNYLCAHAGLWC</sequence>
<reference evidence="2" key="1">
    <citation type="journal article" date="2020" name="Nature">
        <title>Giant virus diversity and host interactions through global metagenomics.</title>
        <authorList>
            <person name="Schulz F."/>
            <person name="Roux S."/>
            <person name="Paez-Espino D."/>
            <person name="Jungbluth S."/>
            <person name="Walsh D.A."/>
            <person name="Denef V.J."/>
            <person name="McMahon K.D."/>
            <person name="Konstantinidis K.T."/>
            <person name="Eloe-Fadrosh E.A."/>
            <person name="Kyrpides N.C."/>
            <person name="Woyke T."/>
        </authorList>
    </citation>
    <scope>NUCLEOTIDE SEQUENCE</scope>
    <source>
        <strain evidence="2">GVMAG-S-1103017-68</strain>
    </source>
</reference>
<evidence type="ECO:0000256" key="1">
    <source>
        <dbReference type="SAM" id="Phobius"/>
    </source>
</evidence>
<protein>
    <submittedName>
        <fullName evidence="2">Uncharacterized protein</fullName>
    </submittedName>
</protein>
<organism evidence="2">
    <name type="scientific">viral metagenome</name>
    <dbReference type="NCBI Taxonomy" id="1070528"/>
    <lineage>
        <taxon>unclassified sequences</taxon>
        <taxon>metagenomes</taxon>
        <taxon>organismal metagenomes</taxon>
    </lineage>
</organism>